<dbReference type="EMBL" id="CP042425">
    <property type="protein sequence ID" value="QEL14326.1"/>
    <property type="molecule type" value="Genomic_DNA"/>
</dbReference>
<protein>
    <submittedName>
        <fullName evidence="2">Uncharacterized protein</fullName>
    </submittedName>
</protein>
<evidence type="ECO:0000256" key="1">
    <source>
        <dbReference type="SAM" id="MobiDB-lite"/>
    </source>
</evidence>
<dbReference type="AlphaFoldDB" id="A0A5C1A8I9"/>
<proteinExistence type="predicted"/>
<name>A0A5C1A8I9_9BACT</name>
<reference evidence="3" key="1">
    <citation type="submission" date="2019-08" db="EMBL/GenBank/DDBJ databases">
        <title>Limnoglobus roseus gen. nov., sp. nov., a novel freshwater planctomycete with a giant genome from the family Gemmataceae.</title>
        <authorList>
            <person name="Kulichevskaya I.S."/>
            <person name="Naumoff D.G."/>
            <person name="Miroshnikov K."/>
            <person name="Ivanova A."/>
            <person name="Philippov D.A."/>
            <person name="Hakobyan A."/>
            <person name="Rijpstra I.C."/>
            <person name="Sinninghe Damste J.S."/>
            <person name="Liesack W."/>
            <person name="Dedysh S.N."/>
        </authorList>
    </citation>
    <scope>NUCLEOTIDE SEQUENCE [LARGE SCALE GENOMIC DNA]</scope>
    <source>
        <strain evidence="3">PX52</strain>
    </source>
</reference>
<dbReference type="KEGG" id="lrs:PX52LOC_01206"/>
<evidence type="ECO:0000313" key="3">
    <source>
        <dbReference type="Proteomes" id="UP000324974"/>
    </source>
</evidence>
<dbReference type="Proteomes" id="UP000324974">
    <property type="component" value="Chromosome"/>
</dbReference>
<organism evidence="2 3">
    <name type="scientific">Limnoglobus roseus</name>
    <dbReference type="NCBI Taxonomy" id="2598579"/>
    <lineage>
        <taxon>Bacteria</taxon>
        <taxon>Pseudomonadati</taxon>
        <taxon>Planctomycetota</taxon>
        <taxon>Planctomycetia</taxon>
        <taxon>Gemmatales</taxon>
        <taxon>Gemmataceae</taxon>
        <taxon>Limnoglobus</taxon>
    </lineage>
</organism>
<dbReference type="RefSeq" id="WP_149109225.1">
    <property type="nucleotide sequence ID" value="NZ_CP042425.1"/>
</dbReference>
<feature type="region of interest" description="Disordered" evidence="1">
    <location>
        <begin position="1"/>
        <end position="23"/>
    </location>
</feature>
<keyword evidence="3" id="KW-1185">Reference proteome</keyword>
<gene>
    <name evidence="2" type="ORF">PX52LOC_01206</name>
</gene>
<evidence type="ECO:0000313" key="2">
    <source>
        <dbReference type="EMBL" id="QEL14326.1"/>
    </source>
</evidence>
<accession>A0A5C1A8I9</accession>
<sequence length="87" mass="9908">MTDREFRDQDARRNADEARNQRTREALALRETIAVAKLKGDLACKGQKPTPEQIKAAKAAVTKAWMAEQERAQFAKLNEALRRNRGK</sequence>